<proteinExistence type="predicted"/>
<dbReference type="Proteomes" id="UP000191933">
    <property type="component" value="Unassembled WGS sequence"/>
</dbReference>
<organism evidence="1 2">
    <name type="scientific">Agrobacterium genomosp. 2 str. CFBP 5494</name>
    <dbReference type="NCBI Taxonomy" id="1183436"/>
    <lineage>
        <taxon>Bacteria</taxon>
        <taxon>Pseudomonadati</taxon>
        <taxon>Pseudomonadota</taxon>
        <taxon>Alphaproteobacteria</taxon>
        <taxon>Hyphomicrobiales</taxon>
        <taxon>Rhizobiaceae</taxon>
        <taxon>Rhizobium/Agrobacterium group</taxon>
        <taxon>Agrobacterium</taxon>
        <taxon>Agrobacterium tumefaciens complex</taxon>
    </lineage>
</organism>
<dbReference type="EMBL" id="FBVY01000018">
    <property type="protein sequence ID" value="CUW93614.1"/>
    <property type="molecule type" value="Genomic_DNA"/>
</dbReference>
<name>A0A9W5F4G9_9HYPH</name>
<evidence type="ECO:0000313" key="1">
    <source>
        <dbReference type="EMBL" id="CUW93614.1"/>
    </source>
</evidence>
<evidence type="ECO:0000313" key="2">
    <source>
        <dbReference type="Proteomes" id="UP000191933"/>
    </source>
</evidence>
<gene>
    <name evidence="1" type="ORF">AGR2A_Cc70058</name>
</gene>
<dbReference type="AlphaFoldDB" id="A0A9W5F4G9"/>
<keyword evidence="2" id="KW-1185">Reference proteome</keyword>
<accession>A0A9W5F4G9</accession>
<reference evidence="1 2" key="1">
    <citation type="submission" date="2016-01" db="EMBL/GenBank/DDBJ databases">
        <authorList>
            <person name="Regsiter A."/>
            <person name="william w."/>
        </authorList>
    </citation>
    <scope>NUCLEOTIDE SEQUENCE [LARGE SCALE GENOMIC DNA]</scope>
    <source>
        <strain evidence="1 2">CFBP 5494</strain>
    </source>
</reference>
<comment type="caution">
    <text evidence="1">The sequence shown here is derived from an EMBL/GenBank/DDBJ whole genome shotgun (WGS) entry which is preliminary data.</text>
</comment>
<sequence length="86" mass="9492">MERQWVSGQKADLTHWVSIPTADLTTLQDSISAACEIGVCGVIWTQYKGAESWGVHGGGSIGSRDEAASLRTLYRRDNRGHHKHSR</sequence>
<protein>
    <submittedName>
        <fullName evidence="1">Uncharacterized protein</fullName>
    </submittedName>
</protein>